<feature type="non-terminal residue" evidence="7">
    <location>
        <position position="1"/>
    </location>
</feature>
<evidence type="ECO:0000256" key="2">
    <source>
        <dbReference type="ARBA" id="ARBA00023315"/>
    </source>
</evidence>
<dbReference type="InterPro" id="IPR007965">
    <property type="entry name" value="GNAT_ATAT"/>
</dbReference>
<comment type="caution">
    <text evidence="7">The sequence shown here is derived from an EMBL/GenBank/DDBJ whole genome shotgun (WGS) entry which is preliminary data.</text>
</comment>
<dbReference type="InterPro" id="IPR038746">
    <property type="entry name" value="Atat"/>
</dbReference>
<evidence type="ECO:0000256" key="4">
    <source>
        <dbReference type="ARBA" id="ARBA00066570"/>
    </source>
</evidence>
<dbReference type="Gene3D" id="3.40.630.30">
    <property type="match status" value="1"/>
</dbReference>
<gene>
    <name evidence="7" type="ORF">Bhyg_08376</name>
</gene>
<dbReference type="EMBL" id="WJQU01000002">
    <property type="protein sequence ID" value="KAJ6643415.1"/>
    <property type="molecule type" value="Genomic_DNA"/>
</dbReference>
<organism evidence="7 8">
    <name type="scientific">Pseudolycoriella hygida</name>
    <dbReference type="NCBI Taxonomy" id="35572"/>
    <lineage>
        <taxon>Eukaryota</taxon>
        <taxon>Metazoa</taxon>
        <taxon>Ecdysozoa</taxon>
        <taxon>Arthropoda</taxon>
        <taxon>Hexapoda</taxon>
        <taxon>Insecta</taxon>
        <taxon>Pterygota</taxon>
        <taxon>Neoptera</taxon>
        <taxon>Endopterygota</taxon>
        <taxon>Diptera</taxon>
        <taxon>Nematocera</taxon>
        <taxon>Sciaroidea</taxon>
        <taxon>Sciaridae</taxon>
        <taxon>Pseudolycoriella</taxon>
    </lineage>
</organism>
<proteinExistence type="inferred from homology"/>
<dbReference type="FunFam" id="3.40.630.30:FF:000060">
    <property type="entry name" value="Alpha-tubulin N-acetyltransferase 1"/>
    <property type="match status" value="1"/>
</dbReference>
<dbReference type="OrthoDB" id="447510at2759"/>
<dbReference type="Pfam" id="PF05301">
    <property type="entry name" value="Acetyltransf_16"/>
    <property type="match status" value="1"/>
</dbReference>
<keyword evidence="2" id="KW-0012">Acyltransferase</keyword>
<accession>A0A9Q0N4M8</accession>
<feature type="region of interest" description="Disordered" evidence="5">
    <location>
        <begin position="206"/>
        <end position="232"/>
    </location>
</feature>
<evidence type="ECO:0000313" key="8">
    <source>
        <dbReference type="Proteomes" id="UP001151699"/>
    </source>
</evidence>
<dbReference type="CDD" id="cd04301">
    <property type="entry name" value="NAT_SF"/>
    <property type="match status" value="1"/>
</dbReference>
<evidence type="ECO:0000259" key="6">
    <source>
        <dbReference type="PROSITE" id="PS51730"/>
    </source>
</evidence>
<evidence type="ECO:0000256" key="5">
    <source>
        <dbReference type="SAM" id="MobiDB-lite"/>
    </source>
</evidence>
<dbReference type="PANTHER" id="PTHR12327:SF0">
    <property type="entry name" value="ALPHA-TUBULIN N-ACETYLTRANSFERASE 1"/>
    <property type="match status" value="1"/>
</dbReference>
<dbReference type="GO" id="GO:0005874">
    <property type="term" value="C:microtubule"/>
    <property type="evidence" value="ECO:0007669"/>
    <property type="project" value="InterPro"/>
</dbReference>
<dbReference type="EC" id="2.3.1.108" evidence="4"/>
<name>A0A9Q0N4M8_9DIPT</name>
<sequence>MEFRFNLAPLFKTDIIKVDNNLVPLGFHGDKRTILDTTTKITEIINEMGESSARAQGLTRAVTTAQKLRNSDQVVYLLRENIGKNGAVTGLLKVGTKNLYVFDPNGETKQVSAPCVLDFYVHESRQRSGLGKKLFQTMLDSEGINPSKLAIDRPSEKLVGFMKKHYGLERTIPQMNNFVVYEGFFNASQRQPQQLDDRRMNISASPNTALFGPHFTSDESSKRNIRSKTSSPCLPAIQNTPIGRFGAGRPTCSMNQV</sequence>
<evidence type="ECO:0000256" key="1">
    <source>
        <dbReference type="ARBA" id="ARBA00022679"/>
    </source>
</evidence>
<evidence type="ECO:0000256" key="3">
    <source>
        <dbReference type="ARBA" id="ARBA00051998"/>
    </source>
</evidence>
<protein>
    <recommendedName>
        <fullName evidence="4">alpha-tubulin N-acetyltransferase</fullName>
        <ecNumber evidence="4">2.3.1.108</ecNumber>
    </recommendedName>
</protein>
<dbReference type="HAMAP" id="MF_03130">
    <property type="entry name" value="mec17"/>
    <property type="match status" value="1"/>
</dbReference>
<keyword evidence="1" id="KW-0808">Transferase</keyword>
<dbReference type="PROSITE" id="PS51730">
    <property type="entry name" value="GNAT_ATAT"/>
    <property type="match status" value="1"/>
</dbReference>
<dbReference type="PANTHER" id="PTHR12327">
    <property type="entry name" value="ALPHA-TUBULIN N-ACETYLTRANSFERASE 1"/>
    <property type="match status" value="1"/>
</dbReference>
<feature type="domain" description="N-acetyltransferase" evidence="6">
    <location>
        <begin position="1"/>
        <end position="185"/>
    </location>
</feature>
<evidence type="ECO:0000313" key="7">
    <source>
        <dbReference type="EMBL" id="KAJ6643415.1"/>
    </source>
</evidence>
<keyword evidence="8" id="KW-1185">Reference proteome</keyword>
<comment type="catalytic activity">
    <reaction evidence="3">
        <text>L-lysyl-[alpha-tubulin] + acetyl-CoA = N(6)-acetyl-L-lysyl-[alpha-tubulin] + CoA + H(+)</text>
        <dbReference type="Rhea" id="RHEA:15277"/>
        <dbReference type="Rhea" id="RHEA-COMP:11278"/>
        <dbReference type="Rhea" id="RHEA-COMP:11279"/>
        <dbReference type="ChEBI" id="CHEBI:15378"/>
        <dbReference type="ChEBI" id="CHEBI:29969"/>
        <dbReference type="ChEBI" id="CHEBI:57287"/>
        <dbReference type="ChEBI" id="CHEBI:57288"/>
        <dbReference type="ChEBI" id="CHEBI:61930"/>
        <dbReference type="EC" id="2.3.1.108"/>
    </reaction>
</comment>
<reference evidence="7" key="1">
    <citation type="submission" date="2022-07" db="EMBL/GenBank/DDBJ databases">
        <authorList>
            <person name="Trinca V."/>
            <person name="Uliana J.V.C."/>
            <person name="Torres T.T."/>
            <person name="Ward R.J."/>
            <person name="Monesi N."/>
        </authorList>
    </citation>
    <scope>NUCLEOTIDE SEQUENCE</scope>
    <source>
        <strain evidence="7">HSMRA1968</strain>
        <tissue evidence="7">Whole embryos</tissue>
    </source>
</reference>
<dbReference type="AlphaFoldDB" id="A0A9Q0N4M8"/>
<dbReference type="Proteomes" id="UP001151699">
    <property type="component" value="Chromosome B"/>
</dbReference>
<dbReference type="GO" id="GO:0019799">
    <property type="term" value="F:tubulin N-acetyltransferase activity"/>
    <property type="evidence" value="ECO:0007669"/>
    <property type="project" value="UniProtKB-EC"/>
</dbReference>